<dbReference type="FunCoup" id="A0A1B1AM60">
    <property type="interactions" value="466"/>
</dbReference>
<dbReference type="SUPFAM" id="SSF56672">
    <property type="entry name" value="DNA/RNA polymerases"/>
    <property type="match status" value="1"/>
</dbReference>
<dbReference type="Proteomes" id="UP000092498">
    <property type="component" value="Chromosome"/>
</dbReference>
<dbReference type="InterPro" id="IPR050116">
    <property type="entry name" value="DNA_polymerase-Y"/>
</dbReference>
<dbReference type="CDD" id="cd03586">
    <property type="entry name" value="PolY_Pol_IV_kappa"/>
    <property type="match status" value="1"/>
</dbReference>
<evidence type="ECO:0000256" key="12">
    <source>
        <dbReference type="ARBA" id="ARBA00022932"/>
    </source>
</evidence>
<keyword evidence="12 17" id="KW-0239">DNA-directed DNA polymerase</keyword>
<dbReference type="EC" id="2.7.7.7" evidence="17"/>
<keyword evidence="8 17" id="KW-0235">DNA replication</keyword>
<dbReference type="NCBIfam" id="NF002677">
    <property type="entry name" value="PRK02406.1"/>
    <property type="match status" value="1"/>
</dbReference>
<comment type="similarity">
    <text evidence="2 17">Belongs to the DNA polymerase type-Y family.</text>
</comment>
<dbReference type="InterPro" id="IPR043128">
    <property type="entry name" value="Rev_trsase/Diguanyl_cyclase"/>
</dbReference>
<proteinExistence type="inferred from homology"/>
<evidence type="ECO:0000256" key="9">
    <source>
        <dbReference type="ARBA" id="ARBA00022723"/>
    </source>
</evidence>
<keyword evidence="10 17" id="KW-0227">DNA damage</keyword>
<evidence type="ECO:0000256" key="10">
    <source>
        <dbReference type="ARBA" id="ARBA00022763"/>
    </source>
</evidence>
<dbReference type="KEGG" id="cbot:ATE48_17825"/>
<dbReference type="InterPro" id="IPR022880">
    <property type="entry name" value="DNApol_IV"/>
</dbReference>
<evidence type="ECO:0000256" key="11">
    <source>
        <dbReference type="ARBA" id="ARBA00022842"/>
    </source>
</evidence>
<dbReference type="GO" id="GO:0003887">
    <property type="term" value="F:DNA-directed DNA polymerase activity"/>
    <property type="evidence" value="ECO:0007669"/>
    <property type="project" value="UniProtKB-UniRule"/>
</dbReference>
<sequence>MRLCRGCAREISSARCWCGEDRPVEHAELGQLSLAHLDCDAFYASIEKRDDPSLLPHPVIVGGGKRGVVSTCCYVARAYGVRSAMPMFKALKLCPQAKVVRGDMRKYVEEGRIIRRMMEDLTPQVQPLSIDEAFMDLTGTEALHGGLPAQSLIRLQNKIWEERNLTVSIGLSFNKFLAKTASDLDKPRGFSVIGREEALAFLETRDVGTLPGVGPAGATALERNGLRKIGDIRTVGPQRMRTLYGDWGAHLFALSMADDPRKVDPHGERKSISSETTFFEDVAEIEALEDILWPLCEKVAARCRASETAGLTLTLKLKDTKFKIITRRRQLPEPTLLASRIFAAARDLLAGDADGRTKYRLIGVGLSDFSDAAVADKGDMLDTETPKRAAAEAAIARAREKFGKGAVQTGRALKTHWQDDEDDE</sequence>
<comment type="catalytic activity">
    <reaction evidence="16 17">
        <text>DNA(n) + a 2'-deoxyribonucleoside 5'-triphosphate = DNA(n+1) + diphosphate</text>
        <dbReference type="Rhea" id="RHEA:22508"/>
        <dbReference type="Rhea" id="RHEA-COMP:17339"/>
        <dbReference type="Rhea" id="RHEA-COMP:17340"/>
        <dbReference type="ChEBI" id="CHEBI:33019"/>
        <dbReference type="ChEBI" id="CHEBI:61560"/>
        <dbReference type="ChEBI" id="CHEBI:173112"/>
        <dbReference type="EC" id="2.7.7.7"/>
    </reaction>
</comment>
<keyword evidence="11 17" id="KW-0460">Magnesium</keyword>
<evidence type="ECO:0000256" key="5">
    <source>
        <dbReference type="ARBA" id="ARBA00022490"/>
    </source>
</evidence>
<evidence type="ECO:0000256" key="14">
    <source>
        <dbReference type="ARBA" id="ARBA00023204"/>
    </source>
</evidence>
<evidence type="ECO:0000256" key="8">
    <source>
        <dbReference type="ARBA" id="ARBA00022705"/>
    </source>
</evidence>
<dbReference type="GO" id="GO:0042276">
    <property type="term" value="P:error-prone translesion synthesis"/>
    <property type="evidence" value="ECO:0007669"/>
    <property type="project" value="TreeGrafter"/>
</dbReference>
<evidence type="ECO:0000256" key="3">
    <source>
        <dbReference type="ARBA" id="ARBA00011245"/>
    </source>
</evidence>
<keyword evidence="7 17" id="KW-0548">Nucleotidyltransferase</keyword>
<dbReference type="InterPro" id="IPR043502">
    <property type="entry name" value="DNA/RNA_pol_sf"/>
</dbReference>
<dbReference type="AlphaFoldDB" id="A0A1B1AM60"/>
<gene>
    <name evidence="17" type="primary">dinB</name>
    <name evidence="19" type="ORF">ATE48_17825</name>
</gene>
<evidence type="ECO:0000256" key="15">
    <source>
        <dbReference type="ARBA" id="ARBA00025589"/>
    </source>
</evidence>
<dbReference type="InterPro" id="IPR001126">
    <property type="entry name" value="UmuC"/>
</dbReference>
<keyword evidence="14 17" id="KW-0234">DNA repair</keyword>
<dbReference type="PROSITE" id="PS50173">
    <property type="entry name" value="UMUC"/>
    <property type="match status" value="1"/>
</dbReference>
<evidence type="ECO:0000256" key="1">
    <source>
        <dbReference type="ARBA" id="ARBA00004496"/>
    </source>
</evidence>
<dbReference type="Pfam" id="PF11799">
    <property type="entry name" value="IMS_C"/>
    <property type="match status" value="1"/>
</dbReference>
<evidence type="ECO:0000313" key="20">
    <source>
        <dbReference type="Proteomes" id="UP000092498"/>
    </source>
</evidence>
<feature type="binding site" evidence="17">
    <location>
        <position position="38"/>
    </location>
    <ligand>
        <name>Mg(2+)</name>
        <dbReference type="ChEBI" id="CHEBI:18420"/>
    </ligand>
</feature>
<dbReference type="EMBL" id="CP013244">
    <property type="protein sequence ID" value="ANP47625.1"/>
    <property type="molecule type" value="Genomic_DNA"/>
</dbReference>
<evidence type="ECO:0000313" key="19">
    <source>
        <dbReference type="EMBL" id="ANP47625.1"/>
    </source>
</evidence>
<evidence type="ECO:0000256" key="17">
    <source>
        <dbReference type="HAMAP-Rule" id="MF_01113"/>
    </source>
</evidence>
<dbReference type="Gene3D" id="3.40.1170.60">
    <property type="match status" value="1"/>
</dbReference>
<evidence type="ECO:0000256" key="4">
    <source>
        <dbReference type="ARBA" id="ARBA00022457"/>
    </source>
</evidence>
<dbReference type="Gene3D" id="1.10.150.20">
    <property type="entry name" value="5' to 3' exonuclease, C-terminal subdomain"/>
    <property type="match status" value="1"/>
</dbReference>
<feature type="site" description="Substrate discrimination" evidence="17">
    <location>
        <position position="43"/>
    </location>
</feature>
<evidence type="ECO:0000256" key="2">
    <source>
        <dbReference type="ARBA" id="ARBA00010945"/>
    </source>
</evidence>
<dbReference type="SUPFAM" id="SSF100879">
    <property type="entry name" value="Lesion bypass DNA polymerase (Y-family), little finger domain"/>
    <property type="match status" value="1"/>
</dbReference>
<dbReference type="FunFam" id="3.30.1490.100:FF:000004">
    <property type="entry name" value="DNA polymerase IV"/>
    <property type="match status" value="1"/>
</dbReference>
<dbReference type="GO" id="GO:0006261">
    <property type="term" value="P:DNA-templated DNA replication"/>
    <property type="evidence" value="ECO:0007669"/>
    <property type="project" value="UniProtKB-UniRule"/>
</dbReference>
<dbReference type="Gene3D" id="3.30.70.270">
    <property type="match status" value="1"/>
</dbReference>
<dbReference type="GO" id="GO:0000287">
    <property type="term" value="F:magnesium ion binding"/>
    <property type="evidence" value="ECO:0007669"/>
    <property type="project" value="UniProtKB-UniRule"/>
</dbReference>
<dbReference type="HAMAP" id="MF_01113">
    <property type="entry name" value="DNApol_IV"/>
    <property type="match status" value="1"/>
</dbReference>
<reference evidence="19 20" key="1">
    <citation type="submission" date="2015-11" db="EMBL/GenBank/DDBJ databases">
        <title>Whole-Genome Sequence of Candidatus Oderbacter manganicum from the National Park Lower Oder Valley, Germany.</title>
        <authorList>
            <person name="Braun B."/>
            <person name="Liere K."/>
            <person name="Szewzyk U."/>
        </authorList>
    </citation>
    <scope>NUCLEOTIDE SEQUENCE [LARGE SCALE GENOMIC DNA]</scope>
    <source>
        <strain evidence="19 20">OTSz_A_272</strain>
    </source>
</reference>
<name>A0A1B1AM60_9PROT</name>
<feature type="active site" evidence="17">
    <location>
        <position position="132"/>
    </location>
</feature>
<keyword evidence="4 17" id="KW-0515">Mutator protein</keyword>
<dbReference type="InterPro" id="IPR036775">
    <property type="entry name" value="DNA_pol_Y-fam_lit_finger_sf"/>
</dbReference>
<dbReference type="InterPro" id="IPR017961">
    <property type="entry name" value="DNA_pol_Y-fam_little_finger"/>
</dbReference>
<dbReference type="GO" id="GO:0006281">
    <property type="term" value="P:DNA repair"/>
    <property type="evidence" value="ECO:0007669"/>
    <property type="project" value="UniProtKB-UniRule"/>
</dbReference>
<protein>
    <recommendedName>
        <fullName evidence="17">DNA polymerase IV</fullName>
        <shortName evidence="17">Pol IV</shortName>
        <ecNumber evidence="17">2.7.7.7</ecNumber>
    </recommendedName>
</protein>
<organism evidence="19 20">
    <name type="scientific">Candidatus Viadribacter manganicus</name>
    <dbReference type="NCBI Taxonomy" id="1759059"/>
    <lineage>
        <taxon>Bacteria</taxon>
        <taxon>Pseudomonadati</taxon>
        <taxon>Pseudomonadota</taxon>
        <taxon>Alphaproteobacteria</taxon>
        <taxon>Hyphomonadales</taxon>
        <taxon>Hyphomonadaceae</taxon>
        <taxon>Candidatus Viadribacter</taxon>
    </lineage>
</organism>
<keyword evidence="20" id="KW-1185">Reference proteome</keyword>
<keyword evidence="9 17" id="KW-0479">Metal-binding</keyword>
<comment type="subunit">
    <text evidence="3 17">Monomer.</text>
</comment>
<evidence type="ECO:0000256" key="7">
    <source>
        <dbReference type="ARBA" id="ARBA00022695"/>
    </source>
</evidence>
<dbReference type="STRING" id="1759059.ATE48_17825"/>
<evidence type="ECO:0000256" key="16">
    <source>
        <dbReference type="ARBA" id="ARBA00049244"/>
    </source>
</evidence>
<dbReference type="GO" id="GO:0009432">
    <property type="term" value="P:SOS response"/>
    <property type="evidence" value="ECO:0007669"/>
    <property type="project" value="TreeGrafter"/>
</dbReference>
<dbReference type="RefSeq" id="WP_066773928.1">
    <property type="nucleotide sequence ID" value="NZ_CP013244.1"/>
</dbReference>
<evidence type="ECO:0000256" key="13">
    <source>
        <dbReference type="ARBA" id="ARBA00023125"/>
    </source>
</evidence>
<comment type="function">
    <text evidence="15 17">Poorly processive, error-prone DNA polymerase involved in untargeted mutagenesis. Copies undamaged DNA at stalled replication forks, which arise in vivo from mismatched or misaligned primer ends. These misaligned primers can be extended by PolIV. Exhibits no 3'-5' exonuclease (proofreading) activity. May be involved in translesional synthesis, in conjunction with the beta clamp from PolIII.</text>
</comment>
<comment type="cofactor">
    <cofactor evidence="17">
        <name>Mg(2+)</name>
        <dbReference type="ChEBI" id="CHEBI:18420"/>
    </cofactor>
    <text evidence="17">Binds 2 magnesium ions per subunit.</text>
</comment>
<dbReference type="OrthoDB" id="9808813at2"/>
<dbReference type="InParanoid" id="A0A1B1AM60"/>
<keyword evidence="13 17" id="KW-0238">DNA-binding</keyword>
<dbReference type="NCBIfam" id="NF002751">
    <property type="entry name" value="PRK02794.1"/>
    <property type="match status" value="1"/>
</dbReference>
<keyword evidence="6 17" id="KW-0808">Transferase</keyword>
<dbReference type="GO" id="GO:0005829">
    <property type="term" value="C:cytosol"/>
    <property type="evidence" value="ECO:0007669"/>
    <property type="project" value="TreeGrafter"/>
</dbReference>
<dbReference type="PANTHER" id="PTHR11076:SF33">
    <property type="entry name" value="DNA POLYMERASE KAPPA"/>
    <property type="match status" value="1"/>
</dbReference>
<feature type="binding site" evidence="17">
    <location>
        <position position="131"/>
    </location>
    <ligand>
        <name>Mg(2+)</name>
        <dbReference type="ChEBI" id="CHEBI:18420"/>
    </ligand>
</feature>
<dbReference type="Pfam" id="PF00817">
    <property type="entry name" value="IMS"/>
    <property type="match status" value="1"/>
</dbReference>
<keyword evidence="5 17" id="KW-0963">Cytoplasm</keyword>
<evidence type="ECO:0000259" key="18">
    <source>
        <dbReference type="PROSITE" id="PS50173"/>
    </source>
</evidence>
<comment type="subcellular location">
    <subcellularLocation>
        <location evidence="1 17">Cytoplasm</location>
    </subcellularLocation>
</comment>
<dbReference type="PANTHER" id="PTHR11076">
    <property type="entry name" value="DNA REPAIR POLYMERASE UMUC / TRANSFERASE FAMILY MEMBER"/>
    <property type="match status" value="1"/>
</dbReference>
<dbReference type="FunFam" id="3.40.1170.60:FF:000001">
    <property type="entry name" value="DNA polymerase IV"/>
    <property type="match status" value="1"/>
</dbReference>
<dbReference type="Gene3D" id="3.30.1490.100">
    <property type="entry name" value="DNA polymerase, Y-family, little finger domain"/>
    <property type="match status" value="1"/>
</dbReference>
<evidence type="ECO:0000256" key="6">
    <source>
        <dbReference type="ARBA" id="ARBA00022679"/>
    </source>
</evidence>
<accession>A0A1B1AM60</accession>
<dbReference type="GO" id="GO:0003684">
    <property type="term" value="F:damaged DNA binding"/>
    <property type="evidence" value="ECO:0007669"/>
    <property type="project" value="InterPro"/>
</dbReference>
<feature type="domain" description="UmuC" evidence="18">
    <location>
        <begin position="34"/>
        <end position="214"/>
    </location>
</feature>